<reference evidence="2" key="1">
    <citation type="submission" date="2021-03" db="EMBL/GenBank/DDBJ databases">
        <title>Genomic Encyclopedia of Type Strains, Phase IV (KMG-IV): sequencing the most valuable type-strain genomes for metagenomic binning, comparative biology and taxonomic classification.</title>
        <authorList>
            <person name="Goeker M."/>
        </authorList>
    </citation>
    <scope>NUCLEOTIDE SEQUENCE</scope>
    <source>
        <strain evidence="2">DSM 22443</strain>
    </source>
</reference>
<evidence type="ECO:0000313" key="3">
    <source>
        <dbReference type="Proteomes" id="UP000765891"/>
    </source>
</evidence>
<dbReference type="Proteomes" id="UP000765891">
    <property type="component" value="Unassembled WGS sequence"/>
</dbReference>
<comment type="caution">
    <text evidence="2">The sequence shown here is derived from an EMBL/GenBank/DDBJ whole genome shotgun (WGS) entry which is preliminary data.</text>
</comment>
<evidence type="ECO:0000313" key="2">
    <source>
        <dbReference type="EMBL" id="MBP1956025.1"/>
    </source>
</evidence>
<feature type="region of interest" description="Disordered" evidence="1">
    <location>
        <begin position="1"/>
        <end position="23"/>
    </location>
</feature>
<organism evidence="2 3">
    <name type="scientific">Halarchaeum rubridurum</name>
    <dbReference type="NCBI Taxonomy" id="489911"/>
    <lineage>
        <taxon>Archaea</taxon>
        <taxon>Methanobacteriati</taxon>
        <taxon>Methanobacteriota</taxon>
        <taxon>Stenosarchaea group</taxon>
        <taxon>Halobacteria</taxon>
        <taxon>Halobacteriales</taxon>
        <taxon>Halobacteriaceae</taxon>
    </lineage>
</organism>
<feature type="compositionally biased region" description="Basic and acidic residues" evidence="1">
    <location>
        <begin position="1"/>
        <end position="15"/>
    </location>
</feature>
<gene>
    <name evidence="2" type="ORF">J2752_002959</name>
</gene>
<protein>
    <submittedName>
        <fullName evidence="2">Uncharacterized protein</fullName>
    </submittedName>
</protein>
<sequence>MPREPDRNLPGRGDDATESDPDDQAILDEAGTVAKHVSRVVFPAFSLNRGEGL</sequence>
<dbReference type="EMBL" id="JAGGKO010000016">
    <property type="protein sequence ID" value="MBP1956025.1"/>
    <property type="molecule type" value="Genomic_DNA"/>
</dbReference>
<evidence type="ECO:0000256" key="1">
    <source>
        <dbReference type="SAM" id="MobiDB-lite"/>
    </source>
</evidence>
<name>A0A8T4GRP9_9EURY</name>
<proteinExistence type="predicted"/>
<dbReference type="AlphaFoldDB" id="A0A8T4GRP9"/>
<accession>A0A8T4GRP9</accession>